<dbReference type="AlphaFoldDB" id="A0A1W1BFE9"/>
<evidence type="ECO:0000313" key="1">
    <source>
        <dbReference type="EMBL" id="SFV52290.1"/>
    </source>
</evidence>
<proteinExistence type="predicted"/>
<accession>A0A1W1BFE9</accession>
<organism evidence="1">
    <name type="scientific">hydrothermal vent metagenome</name>
    <dbReference type="NCBI Taxonomy" id="652676"/>
    <lineage>
        <taxon>unclassified sequences</taxon>
        <taxon>metagenomes</taxon>
        <taxon>ecological metagenomes</taxon>
    </lineage>
</organism>
<sequence>MCEPGMKGCILQTTGVVFSNECPSASKEEKKEGLTKQQIDFAALARSC</sequence>
<gene>
    <name evidence="1" type="ORF">MNB_SM-7-1237</name>
</gene>
<dbReference type="EMBL" id="FPHB01000020">
    <property type="protein sequence ID" value="SFV52290.1"/>
    <property type="molecule type" value="Genomic_DNA"/>
</dbReference>
<reference evidence="1" key="1">
    <citation type="submission" date="2016-10" db="EMBL/GenBank/DDBJ databases">
        <authorList>
            <person name="de Groot N.N."/>
        </authorList>
    </citation>
    <scope>NUCLEOTIDE SEQUENCE</scope>
</reference>
<protein>
    <submittedName>
        <fullName evidence="1">Uncharacterized protein</fullName>
    </submittedName>
</protein>
<name>A0A1W1BFE9_9ZZZZ</name>